<evidence type="ECO:0000256" key="3">
    <source>
        <dbReference type="ARBA" id="ARBA00022723"/>
    </source>
</evidence>
<evidence type="ECO:0000313" key="8">
    <source>
        <dbReference type="EMBL" id="KKK12132.1"/>
    </source>
</evidence>
<dbReference type="InterPro" id="IPR003819">
    <property type="entry name" value="TauD/TfdA-like"/>
</dbReference>
<proteinExistence type="inferred from homology"/>
<keyword evidence="5" id="KW-0560">Oxidoreductase</keyword>
<keyword evidence="6" id="KW-0408">Iron</keyword>
<dbReference type="GO" id="GO:0016706">
    <property type="term" value="F:2-oxoglutarate-dependent dioxygenase activity"/>
    <property type="evidence" value="ECO:0007669"/>
    <property type="project" value="TreeGrafter"/>
</dbReference>
<evidence type="ECO:0000259" key="7">
    <source>
        <dbReference type="Pfam" id="PF02668"/>
    </source>
</evidence>
<dbReference type="PANTHER" id="PTHR30468:SF1">
    <property type="entry name" value="ALPHA-KETOGLUTARATE-DEPENDENT SULFONATE DIOXYGENASE"/>
    <property type="match status" value="1"/>
</dbReference>
<evidence type="ECO:0000256" key="2">
    <source>
        <dbReference type="ARBA" id="ARBA00005896"/>
    </source>
</evidence>
<reference evidence="8 9" key="1">
    <citation type="submission" date="2015-02" db="EMBL/GenBank/DDBJ databases">
        <title>Draft Genome Sequences of Two Closely-Related Aflatoxigenic Aspergillus Species Obtained from the Cote d'Ivoire.</title>
        <authorList>
            <person name="Moore G.G."/>
            <person name="Beltz S.B."/>
            <person name="Mack B.M."/>
        </authorList>
    </citation>
    <scope>NUCLEOTIDE SEQUENCE [LARGE SCALE GENOMIC DNA]</scope>
    <source>
        <strain evidence="8 9">SRRC1432</strain>
    </source>
</reference>
<dbReference type="Proteomes" id="UP000034947">
    <property type="component" value="Unassembled WGS sequence"/>
</dbReference>
<comment type="caution">
    <text evidence="8">The sequence shown here is derived from an EMBL/GenBank/DDBJ whole genome shotgun (WGS) entry which is preliminary data.</text>
</comment>
<comment type="similarity">
    <text evidence="2">Belongs to the TfdA dioxygenase family.</text>
</comment>
<dbReference type="PANTHER" id="PTHR30468">
    <property type="entry name" value="ALPHA-KETOGLUTARATE-DEPENDENT SULFONATE DIOXYGENASE"/>
    <property type="match status" value="1"/>
</dbReference>
<comment type="cofactor">
    <cofactor evidence="1">
        <name>Fe(2+)</name>
        <dbReference type="ChEBI" id="CHEBI:29033"/>
    </cofactor>
</comment>
<evidence type="ECO:0000256" key="1">
    <source>
        <dbReference type="ARBA" id="ARBA00001954"/>
    </source>
</evidence>
<evidence type="ECO:0000313" key="9">
    <source>
        <dbReference type="Proteomes" id="UP000034947"/>
    </source>
</evidence>
<evidence type="ECO:0000256" key="4">
    <source>
        <dbReference type="ARBA" id="ARBA00022964"/>
    </source>
</evidence>
<name>A0A0F8WLH3_9EURO</name>
<dbReference type="VEuPathDB" id="FungiDB:P175DRAFT_0496315"/>
<evidence type="ECO:0000256" key="5">
    <source>
        <dbReference type="ARBA" id="ARBA00023002"/>
    </source>
</evidence>
<dbReference type="SUPFAM" id="SSF51197">
    <property type="entry name" value="Clavaminate synthase-like"/>
    <property type="match status" value="1"/>
</dbReference>
<dbReference type="GO" id="GO:0005737">
    <property type="term" value="C:cytoplasm"/>
    <property type="evidence" value="ECO:0007669"/>
    <property type="project" value="TreeGrafter"/>
</dbReference>
<gene>
    <name evidence="8" type="ORF">AOCH_000701</name>
</gene>
<sequence length="89" mass="10326">MAQAYNRLSPEFRQRLHVTRYIVGYKKEESDYLLKFLYDHIALSQDLQARVRWLPGTVVVWDNRVAAQSALVDWADGQRRPSGQNHAPG</sequence>
<accession>A0A0F8WLH3</accession>
<dbReference type="Pfam" id="PF02668">
    <property type="entry name" value="TauD"/>
    <property type="match status" value="1"/>
</dbReference>
<dbReference type="AlphaFoldDB" id="A0A0F8WLH3"/>
<keyword evidence="3" id="KW-0479">Metal-binding</keyword>
<keyword evidence="9" id="KW-1185">Reference proteome</keyword>
<dbReference type="GO" id="GO:0046872">
    <property type="term" value="F:metal ion binding"/>
    <property type="evidence" value="ECO:0007669"/>
    <property type="project" value="UniProtKB-KW"/>
</dbReference>
<feature type="domain" description="TauD/TfdA-like" evidence="7">
    <location>
        <begin position="19"/>
        <end position="66"/>
    </location>
</feature>
<dbReference type="InterPro" id="IPR051323">
    <property type="entry name" value="AtsK-like"/>
</dbReference>
<evidence type="ECO:0000256" key="6">
    <source>
        <dbReference type="ARBA" id="ARBA00023004"/>
    </source>
</evidence>
<dbReference type="InterPro" id="IPR042098">
    <property type="entry name" value="TauD-like_sf"/>
</dbReference>
<keyword evidence="4" id="KW-0223">Dioxygenase</keyword>
<dbReference type="EMBL" id="JYKN01003529">
    <property type="protein sequence ID" value="KKK12132.1"/>
    <property type="molecule type" value="Genomic_DNA"/>
</dbReference>
<protein>
    <recommendedName>
        <fullName evidence="7">TauD/TfdA-like domain-containing protein</fullName>
    </recommendedName>
</protein>
<organism evidence="8 9">
    <name type="scientific">Aspergillus ochraceoroseus</name>
    <dbReference type="NCBI Taxonomy" id="138278"/>
    <lineage>
        <taxon>Eukaryota</taxon>
        <taxon>Fungi</taxon>
        <taxon>Dikarya</taxon>
        <taxon>Ascomycota</taxon>
        <taxon>Pezizomycotina</taxon>
        <taxon>Eurotiomycetes</taxon>
        <taxon>Eurotiomycetidae</taxon>
        <taxon>Eurotiales</taxon>
        <taxon>Aspergillaceae</taxon>
        <taxon>Aspergillus</taxon>
        <taxon>Aspergillus subgen. Nidulantes</taxon>
    </lineage>
</organism>
<dbReference type="Gene3D" id="3.60.130.10">
    <property type="entry name" value="Clavaminate synthase-like"/>
    <property type="match status" value="1"/>
</dbReference>